<feature type="compositionally biased region" description="Pro residues" evidence="2">
    <location>
        <begin position="7"/>
        <end position="27"/>
    </location>
</feature>
<keyword evidence="3" id="KW-0812">Transmembrane</keyword>
<dbReference type="CDD" id="cd05830">
    <property type="entry name" value="Sortase_E"/>
    <property type="match status" value="1"/>
</dbReference>
<reference evidence="4" key="1">
    <citation type="submission" date="2023-02" db="EMBL/GenBank/DDBJ databases">
        <title>Actinokineospora globicatena NBRC 15670.</title>
        <authorList>
            <person name="Ichikawa N."/>
            <person name="Sato H."/>
            <person name="Tonouchi N."/>
        </authorList>
    </citation>
    <scope>NUCLEOTIDE SEQUENCE</scope>
    <source>
        <strain evidence="4">NBRC 15670</strain>
    </source>
</reference>
<dbReference type="NCBIfam" id="TIGR01076">
    <property type="entry name" value="sortase_fam"/>
    <property type="match status" value="1"/>
</dbReference>
<feature type="transmembrane region" description="Helical" evidence="3">
    <location>
        <begin position="261"/>
        <end position="283"/>
    </location>
</feature>
<evidence type="ECO:0000256" key="1">
    <source>
        <dbReference type="ARBA" id="ARBA00022801"/>
    </source>
</evidence>
<dbReference type="InterPro" id="IPR005754">
    <property type="entry name" value="Sortase"/>
</dbReference>
<evidence type="ECO:0000313" key="5">
    <source>
        <dbReference type="Proteomes" id="UP001165042"/>
    </source>
</evidence>
<dbReference type="InterPro" id="IPR042003">
    <property type="entry name" value="Sortase_E"/>
</dbReference>
<feature type="transmembrane region" description="Helical" evidence="3">
    <location>
        <begin position="43"/>
        <end position="70"/>
    </location>
</feature>
<dbReference type="AlphaFoldDB" id="A0A9W6QNY5"/>
<keyword evidence="5" id="KW-1185">Reference proteome</keyword>
<dbReference type="Pfam" id="PF04203">
    <property type="entry name" value="Sortase"/>
    <property type="match status" value="1"/>
</dbReference>
<name>A0A9W6QNY5_9PSEU</name>
<dbReference type="Gene3D" id="2.40.260.10">
    <property type="entry name" value="Sortase"/>
    <property type="match status" value="1"/>
</dbReference>
<dbReference type="Proteomes" id="UP001165042">
    <property type="component" value="Unassembled WGS sequence"/>
</dbReference>
<dbReference type="EMBL" id="BSSD01000007">
    <property type="protein sequence ID" value="GLW93893.1"/>
    <property type="molecule type" value="Genomic_DNA"/>
</dbReference>
<dbReference type="InterPro" id="IPR023365">
    <property type="entry name" value="Sortase_dom-sf"/>
</dbReference>
<gene>
    <name evidence="4" type="ORF">Aglo03_47090</name>
</gene>
<feature type="region of interest" description="Disordered" evidence="2">
    <location>
        <begin position="1"/>
        <end position="35"/>
    </location>
</feature>
<evidence type="ECO:0000256" key="3">
    <source>
        <dbReference type="SAM" id="Phobius"/>
    </source>
</evidence>
<proteinExistence type="predicted"/>
<feature type="transmembrane region" description="Helical" evidence="3">
    <location>
        <begin position="289"/>
        <end position="314"/>
    </location>
</feature>
<dbReference type="SUPFAM" id="SSF63817">
    <property type="entry name" value="Sortase"/>
    <property type="match status" value="1"/>
</dbReference>
<comment type="caution">
    <text evidence="4">The sequence shown here is derived from an EMBL/GenBank/DDBJ whole genome shotgun (WGS) entry which is preliminary data.</text>
</comment>
<accession>A0A9W6QNY5</accession>
<keyword evidence="3" id="KW-0472">Membrane</keyword>
<keyword evidence="3" id="KW-1133">Transmembrane helix</keyword>
<dbReference type="GO" id="GO:0016787">
    <property type="term" value="F:hydrolase activity"/>
    <property type="evidence" value="ECO:0007669"/>
    <property type="project" value="UniProtKB-KW"/>
</dbReference>
<protein>
    <submittedName>
        <fullName evidence="4">Sortase</fullName>
    </submittedName>
</protein>
<evidence type="ECO:0000256" key="2">
    <source>
        <dbReference type="SAM" id="MobiDB-lite"/>
    </source>
</evidence>
<evidence type="ECO:0000313" key="4">
    <source>
        <dbReference type="EMBL" id="GLW93893.1"/>
    </source>
</evidence>
<organism evidence="4 5">
    <name type="scientific">Actinokineospora globicatena</name>
    <dbReference type="NCBI Taxonomy" id="103729"/>
    <lineage>
        <taxon>Bacteria</taxon>
        <taxon>Bacillati</taxon>
        <taxon>Actinomycetota</taxon>
        <taxon>Actinomycetes</taxon>
        <taxon>Pseudonocardiales</taxon>
        <taxon>Pseudonocardiaceae</taxon>
        <taxon>Actinokineospora</taxon>
    </lineage>
</organism>
<keyword evidence="1" id="KW-0378">Hydrolase</keyword>
<sequence length="318" mass="33417">MLDDNPPAGPVPPAPPPGVPFGPPPTGTPVGAPPRYRPERPGLVLAGQMLAILGAVLLCFVAQLTLLGALKHERDQNSAYTALRADLANATAPVTGLADGRLLDSGTPVAIIEIPRLRLQEVVLEGTSARTLKSGPGHVRNTPLPGQSGTSVIYGRKAAYGGPFAEIDKLRRGDEIVITTGQGEHRYSVQGVRRANDKERTAAAADEGRLTLATADGSYFLPTDVIRVDAKLVSEVQAKTRQLPAFAVPDNEKAMVGDRSALVPIALWTLILVAAAVAAVYVRQRVGRWQAWVIGVPVVGAISLTLADQAAALLPNLM</sequence>